<feature type="transmembrane region" description="Helical" evidence="1">
    <location>
        <begin position="10"/>
        <end position="27"/>
    </location>
</feature>
<keyword evidence="1" id="KW-0472">Membrane</keyword>
<dbReference type="PANTHER" id="PTHR34220">
    <property type="entry name" value="SENSOR HISTIDINE KINASE YPDA"/>
    <property type="match status" value="1"/>
</dbReference>
<organism evidence="3 4">
    <name type="scientific">Dyadobacter frigoris</name>
    <dbReference type="NCBI Taxonomy" id="2576211"/>
    <lineage>
        <taxon>Bacteria</taxon>
        <taxon>Pseudomonadati</taxon>
        <taxon>Bacteroidota</taxon>
        <taxon>Cytophagia</taxon>
        <taxon>Cytophagales</taxon>
        <taxon>Spirosomataceae</taxon>
        <taxon>Dyadobacter</taxon>
    </lineage>
</organism>
<gene>
    <name evidence="3" type="ORF">FDK13_27230</name>
</gene>
<dbReference type="EMBL" id="SZVO01000016">
    <property type="protein sequence ID" value="TKT88072.1"/>
    <property type="molecule type" value="Genomic_DNA"/>
</dbReference>
<dbReference type="GO" id="GO:0000155">
    <property type="term" value="F:phosphorelay sensor kinase activity"/>
    <property type="evidence" value="ECO:0007669"/>
    <property type="project" value="InterPro"/>
</dbReference>
<reference evidence="3 4" key="1">
    <citation type="submission" date="2019-05" db="EMBL/GenBank/DDBJ databases">
        <title>Dyadobacter AR-3-8 sp. nov., isolated from arctic soil.</title>
        <authorList>
            <person name="Chaudhary D.K."/>
        </authorList>
    </citation>
    <scope>NUCLEOTIDE SEQUENCE [LARGE SCALE GENOMIC DNA]</scope>
    <source>
        <strain evidence="3 4">AR-3-8</strain>
    </source>
</reference>
<evidence type="ECO:0000256" key="1">
    <source>
        <dbReference type="SAM" id="Phobius"/>
    </source>
</evidence>
<feature type="transmembrane region" description="Helical" evidence="1">
    <location>
        <begin position="74"/>
        <end position="91"/>
    </location>
</feature>
<dbReference type="Gene3D" id="3.30.565.10">
    <property type="entry name" value="Histidine kinase-like ATPase, C-terminal domain"/>
    <property type="match status" value="1"/>
</dbReference>
<dbReference type="OrthoDB" id="9792992at2"/>
<dbReference type="Pfam" id="PF06580">
    <property type="entry name" value="His_kinase"/>
    <property type="match status" value="1"/>
</dbReference>
<name>A0A4U6CTZ8_9BACT</name>
<feature type="transmembrane region" description="Helical" evidence="1">
    <location>
        <begin position="135"/>
        <end position="152"/>
    </location>
</feature>
<evidence type="ECO:0000313" key="4">
    <source>
        <dbReference type="Proteomes" id="UP000304900"/>
    </source>
</evidence>
<accession>A0A4U6CTZ8</accession>
<dbReference type="InterPro" id="IPR050640">
    <property type="entry name" value="Bact_2-comp_sensor_kinase"/>
</dbReference>
<evidence type="ECO:0000259" key="2">
    <source>
        <dbReference type="Pfam" id="PF06580"/>
    </source>
</evidence>
<proteinExistence type="predicted"/>
<dbReference type="InterPro" id="IPR010559">
    <property type="entry name" value="Sig_transdc_His_kin_internal"/>
</dbReference>
<keyword evidence="4" id="KW-1185">Reference proteome</keyword>
<keyword evidence="1" id="KW-1133">Transmembrane helix</keyword>
<dbReference type="GO" id="GO:0016020">
    <property type="term" value="C:membrane"/>
    <property type="evidence" value="ECO:0007669"/>
    <property type="project" value="InterPro"/>
</dbReference>
<keyword evidence="1" id="KW-0812">Transmembrane</keyword>
<dbReference type="InterPro" id="IPR036890">
    <property type="entry name" value="HATPase_C_sf"/>
</dbReference>
<sequence>MKMAQPKNQYLYHILGCLAFLVLPLTLSPRPPEEVGFFLSRPTQRDFVVNLLMLVFFYINYYILIPKVYFKEKYLIYSLCLAAGFALLLYFPSFVTGNFFWQDHPGRMIVPNSANGHFMPARPAGSVFFEEVKHHIYLFAVVALFSILLQVNSRLLQAEKERLAAELAHLKAQIHPHFLFNTLNSIYALTIRKDDKAPDSIVKLSEFMRYLLKDANENEVFVHKEIAYITNYIDLQISRLRDSVKLNFAVNGTAKNQKIAPLLLFSFIENAFKHGVNPDEDSEIDIQVDIKNESVYLLVINKKVTIRNKEYSTNIGLANTKERLHLFYPNKHKLQIDNNAEFFKVELEIELT</sequence>
<evidence type="ECO:0000313" key="3">
    <source>
        <dbReference type="EMBL" id="TKT88072.1"/>
    </source>
</evidence>
<dbReference type="PANTHER" id="PTHR34220:SF7">
    <property type="entry name" value="SENSOR HISTIDINE KINASE YPDA"/>
    <property type="match status" value="1"/>
</dbReference>
<feature type="transmembrane region" description="Helical" evidence="1">
    <location>
        <begin position="47"/>
        <end position="65"/>
    </location>
</feature>
<feature type="domain" description="Signal transduction histidine kinase internal region" evidence="2">
    <location>
        <begin position="165"/>
        <end position="243"/>
    </location>
</feature>
<protein>
    <recommendedName>
        <fullName evidence="2">Signal transduction histidine kinase internal region domain-containing protein</fullName>
    </recommendedName>
</protein>
<dbReference type="AlphaFoldDB" id="A0A4U6CTZ8"/>
<comment type="caution">
    <text evidence="3">The sequence shown here is derived from an EMBL/GenBank/DDBJ whole genome shotgun (WGS) entry which is preliminary data.</text>
</comment>
<dbReference type="Proteomes" id="UP000304900">
    <property type="component" value="Unassembled WGS sequence"/>
</dbReference>